<feature type="binding site" evidence="3">
    <location>
        <begin position="34"/>
        <end position="35"/>
    </location>
    <ligand>
        <name>FAD</name>
        <dbReference type="ChEBI" id="CHEBI:57692"/>
    </ligand>
</feature>
<feature type="binding site" evidence="3">
    <location>
        <position position="441"/>
    </location>
    <ligand>
        <name>FAD</name>
        <dbReference type="ChEBI" id="CHEBI:57692"/>
    </ligand>
</feature>
<dbReference type="PRINTS" id="PR00757">
    <property type="entry name" value="AMINEOXDASEF"/>
</dbReference>
<evidence type="ECO:0000313" key="5">
    <source>
        <dbReference type="EMBL" id="TWF73467.1"/>
    </source>
</evidence>
<feature type="binding site" evidence="3">
    <location>
        <begin position="60"/>
        <end position="63"/>
    </location>
    <ligand>
        <name>FAD</name>
        <dbReference type="ChEBI" id="CHEBI:57692"/>
    </ligand>
</feature>
<evidence type="ECO:0000256" key="1">
    <source>
        <dbReference type="ARBA" id="ARBA00001974"/>
    </source>
</evidence>
<gene>
    <name evidence="5" type="ORF">FHX73_1578</name>
</gene>
<dbReference type="OrthoDB" id="8845488at2"/>
<keyword evidence="2" id="KW-0560">Oxidoreductase</keyword>
<dbReference type="Gene3D" id="3.90.660.10">
    <property type="match status" value="2"/>
</dbReference>
<dbReference type="Proteomes" id="UP000317940">
    <property type="component" value="Unassembled WGS sequence"/>
</dbReference>
<evidence type="ECO:0000256" key="2">
    <source>
        <dbReference type="ARBA" id="ARBA00023002"/>
    </source>
</evidence>
<dbReference type="InterPro" id="IPR036188">
    <property type="entry name" value="FAD/NAD-bd_sf"/>
</dbReference>
<feature type="binding site" evidence="3">
    <location>
        <position position="63"/>
    </location>
    <ligand>
        <name>substrate</name>
    </ligand>
</feature>
<dbReference type="InterPro" id="IPR001613">
    <property type="entry name" value="Flavin_amine_oxidase"/>
</dbReference>
<dbReference type="RefSeq" id="WP_145910446.1">
    <property type="nucleotide sequence ID" value="NZ_BAAAMZ010000001.1"/>
</dbReference>
<accession>A0A561SF81</accession>
<comment type="caution">
    <text evidence="5">The sequence shown here is derived from an EMBL/GenBank/DDBJ whole genome shotgun (WGS) entry which is preliminary data.</text>
</comment>
<reference evidence="5 6" key="1">
    <citation type="submission" date="2019-06" db="EMBL/GenBank/DDBJ databases">
        <title>Sequencing the genomes of 1000 actinobacteria strains.</title>
        <authorList>
            <person name="Klenk H.-P."/>
        </authorList>
    </citation>
    <scope>NUCLEOTIDE SEQUENCE [LARGE SCALE GENOMIC DNA]</scope>
    <source>
        <strain evidence="5 6">DSM 44826</strain>
    </source>
</reference>
<evidence type="ECO:0000313" key="6">
    <source>
        <dbReference type="Proteomes" id="UP000317940"/>
    </source>
</evidence>
<dbReference type="Gene3D" id="3.50.50.60">
    <property type="entry name" value="FAD/NAD(P)-binding domain"/>
    <property type="match status" value="1"/>
</dbReference>
<sequence length="478" mass="51466">MRPGRRVTVIGAGVAGLVAAVELERSGYRVTVLEADQRIGGRILTHRFGTDPGAPTVELGAMRIPAHHHRTLAWIERLRLGDRLTAFSPLLSEPNAYVATGGGPVRIGEATAPLRADLRARLGARADHYREGTLAFGAWFTAVVGASAPPELREALATDLRCQLLGLVDRIDPVPQDPDGRIDLHALFAGHPGIRAGCSARLNSFLDDILLETSSGLHRLAGGMDQLPRRLARTVHGPIRCGHRVERIDVRAGEVLLHVRRGRLGYLLPSDFAVCTAPFPAVRRMRLTGVDADKLAVLREVVYCPATKVALHCREPFWQRTGISGGASFTAGRLRQTYYPPADGDPGRGAALLASYTIGAEADGLGLLPPRLRHRQVVRELAEFHPELLRPGMVLGSASAAWGQSPLSGGCATRWGLDPAHAEHQLRRAARPVHRLFFAGEHCSGTPAWIEGAIESAQRAAAEITAFRAPRTPVRAAG</sequence>
<dbReference type="EMBL" id="VIWT01000005">
    <property type="protein sequence ID" value="TWF73467.1"/>
    <property type="molecule type" value="Genomic_DNA"/>
</dbReference>
<dbReference type="InterPro" id="IPR050281">
    <property type="entry name" value="Flavin_monoamine_oxidase"/>
</dbReference>
<evidence type="ECO:0000259" key="4">
    <source>
        <dbReference type="Pfam" id="PF01593"/>
    </source>
</evidence>
<evidence type="ECO:0000256" key="3">
    <source>
        <dbReference type="PIRSR" id="PIRSR601613-1"/>
    </source>
</evidence>
<dbReference type="SUPFAM" id="SSF54373">
    <property type="entry name" value="FAD-linked reductases, C-terminal domain"/>
    <property type="match status" value="1"/>
</dbReference>
<dbReference type="Pfam" id="PF01593">
    <property type="entry name" value="Amino_oxidase"/>
    <property type="match status" value="1"/>
</dbReference>
<dbReference type="GO" id="GO:0001716">
    <property type="term" value="F:L-amino-acid oxidase activity"/>
    <property type="evidence" value="ECO:0007669"/>
    <property type="project" value="TreeGrafter"/>
</dbReference>
<keyword evidence="6" id="KW-1185">Reference proteome</keyword>
<organism evidence="5 6">
    <name type="scientific">Kitasatospora viridis</name>
    <dbReference type="NCBI Taxonomy" id="281105"/>
    <lineage>
        <taxon>Bacteria</taxon>
        <taxon>Bacillati</taxon>
        <taxon>Actinomycetota</taxon>
        <taxon>Actinomycetes</taxon>
        <taxon>Kitasatosporales</taxon>
        <taxon>Streptomycetaceae</taxon>
        <taxon>Kitasatospora</taxon>
    </lineage>
</organism>
<comment type="cofactor">
    <cofactor evidence="1">
        <name>FAD</name>
        <dbReference type="ChEBI" id="CHEBI:57692"/>
    </cofactor>
</comment>
<feature type="binding site" evidence="3">
    <location>
        <position position="245"/>
    </location>
    <ligand>
        <name>FAD</name>
        <dbReference type="ChEBI" id="CHEBI:57692"/>
    </ligand>
</feature>
<dbReference type="PANTHER" id="PTHR10742:SF342">
    <property type="entry name" value="AMINE OXIDASE"/>
    <property type="match status" value="1"/>
</dbReference>
<proteinExistence type="predicted"/>
<dbReference type="Gene3D" id="1.10.10.1620">
    <property type="match status" value="1"/>
</dbReference>
<dbReference type="PANTHER" id="PTHR10742">
    <property type="entry name" value="FLAVIN MONOAMINE OXIDASE"/>
    <property type="match status" value="1"/>
</dbReference>
<feature type="domain" description="Amine oxidase" evidence="4">
    <location>
        <begin position="14"/>
        <end position="464"/>
    </location>
</feature>
<dbReference type="SUPFAM" id="SSF51905">
    <property type="entry name" value="FAD/NAD(P)-binding domain"/>
    <property type="match status" value="1"/>
</dbReference>
<dbReference type="InterPro" id="IPR002937">
    <property type="entry name" value="Amino_oxidase"/>
</dbReference>
<protein>
    <submittedName>
        <fullName evidence="5">Monoamine oxidase</fullName>
    </submittedName>
</protein>
<dbReference type="AlphaFoldDB" id="A0A561SF81"/>
<dbReference type="GO" id="GO:0009063">
    <property type="term" value="P:amino acid catabolic process"/>
    <property type="evidence" value="ECO:0007669"/>
    <property type="project" value="TreeGrafter"/>
</dbReference>
<name>A0A561SF81_9ACTN</name>